<name>A0A0C1QPL0_9RICK</name>
<dbReference type="InterPro" id="IPR006110">
    <property type="entry name" value="Pol_omega/Rpo6/RPB6"/>
</dbReference>
<keyword evidence="7 11" id="KW-0804">Transcription</keyword>
<dbReference type="Gene3D" id="3.90.940.10">
    <property type="match status" value="1"/>
</dbReference>
<comment type="caution">
    <text evidence="12">The sequence shown here is derived from an EMBL/GenBank/DDBJ whole genome shotgun (WGS) entry which is preliminary data.</text>
</comment>
<protein>
    <recommendedName>
        <fullName evidence="3 11">DNA-directed RNA polymerase subunit omega</fullName>
        <shortName evidence="11">RNAP omega subunit</shortName>
        <ecNumber evidence="2 11">2.7.7.6</ecNumber>
    </recommendedName>
    <alternativeName>
        <fullName evidence="9 11">RNA polymerase omega subunit</fullName>
    </alternativeName>
    <alternativeName>
        <fullName evidence="8 11">Transcriptase subunit omega</fullName>
    </alternativeName>
</protein>
<gene>
    <name evidence="12" type="primary">rpoZ_2</name>
    <name evidence="11" type="synonym">rpoZ</name>
    <name evidence="12" type="ORF">NF27_CG01130</name>
</gene>
<dbReference type="Pfam" id="PF01192">
    <property type="entry name" value="RNA_pol_Rpb6"/>
    <property type="match status" value="1"/>
</dbReference>
<organism evidence="12 13">
    <name type="scientific">Candidatus Jidaibacter acanthamoebae</name>
    <dbReference type="NCBI Taxonomy" id="86105"/>
    <lineage>
        <taxon>Bacteria</taxon>
        <taxon>Pseudomonadati</taxon>
        <taxon>Pseudomonadota</taxon>
        <taxon>Alphaproteobacteria</taxon>
        <taxon>Rickettsiales</taxon>
        <taxon>Candidatus Midichloriaceae</taxon>
        <taxon>Candidatus Jidaibacter</taxon>
    </lineage>
</organism>
<dbReference type="GO" id="GO:0003899">
    <property type="term" value="F:DNA-directed RNA polymerase activity"/>
    <property type="evidence" value="ECO:0007669"/>
    <property type="project" value="UniProtKB-UniRule"/>
</dbReference>
<evidence type="ECO:0000256" key="6">
    <source>
        <dbReference type="ARBA" id="ARBA00022695"/>
    </source>
</evidence>
<evidence type="ECO:0000256" key="11">
    <source>
        <dbReference type="HAMAP-Rule" id="MF_00366"/>
    </source>
</evidence>
<evidence type="ECO:0000256" key="10">
    <source>
        <dbReference type="ARBA" id="ARBA00048552"/>
    </source>
</evidence>
<keyword evidence="5 11" id="KW-0808">Transferase</keyword>
<evidence type="ECO:0000256" key="9">
    <source>
        <dbReference type="ARBA" id="ARBA00030998"/>
    </source>
</evidence>
<dbReference type="HAMAP" id="MF_00366">
    <property type="entry name" value="RNApol_bact_RpoZ"/>
    <property type="match status" value="1"/>
</dbReference>
<comment type="similarity">
    <text evidence="1 11">Belongs to the RNA polymerase subunit omega family.</text>
</comment>
<dbReference type="AlphaFoldDB" id="A0A0C1QPL0"/>
<evidence type="ECO:0000256" key="8">
    <source>
        <dbReference type="ARBA" id="ARBA00029924"/>
    </source>
</evidence>
<comment type="subunit">
    <text evidence="11">The RNAP catalytic core consists of 2 alpha, 1 beta, 1 beta' and 1 omega subunit. When a sigma factor is associated with the core the holoenzyme is formed, which can initiate transcription.</text>
</comment>
<proteinExistence type="inferred from homology"/>
<dbReference type="GO" id="GO:0003677">
    <property type="term" value="F:DNA binding"/>
    <property type="evidence" value="ECO:0007669"/>
    <property type="project" value="UniProtKB-UniRule"/>
</dbReference>
<dbReference type="NCBIfam" id="TIGR00690">
    <property type="entry name" value="rpoZ"/>
    <property type="match status" value="1"/>
</dbReference>
<evidence type="ECO:0000256" key="7">
    <source>
        <dbReference type="ARBA" id="ARBA00023163"/>
    </source>
</evidence>
<keyword evidence="6 11" id="KW-0548">Nucleotidyltransferase</keyword>
<keyword evidence="4 11" id="KW-0240">DNA-directed RNA polymerase</keyword>
<comment type="catalytic activity">
    <reaction evidence="10 11">
        <text>RNA(n) + a ribonucleoside 5'-triphosphate = RNA(n+1) + diphosphate</text>
        <dbReference type="Rhea" id="RHEA:21248"/>
        <dbReference type="Rhea" id="RHEA-COMP:14527"/>
        <dbReference type="Rhea" id="RHEA-COMP:17342"/>
        <dbReference type="ChEBI" id="CHEBI:33019"/>
        <dbReference type="ChEBI" id="CHEBI:61557"/>
        <dbReference type="ChEBI" id="CHEBI:140395"/>
        <dbReference type="EC" id="2.7.7.6"/>
    </reaction>
</comment>
<dbReference type="STRING" id="86105.NF27_CG01130"/>
<dbReference type="EMBL" id="JSWE01000058">
    <property type="protein sequence ID" value="KIE05933.1"/>
    <property type="molecule type" value="Genomic_DNA"/>
</dbReference>
<evidence type="ECO:0000256" key="1">
    <source>
        <dbReference type="ARBA" id="ARBA00006711"/>
    </source>
</evidence>
<evidence type="ECO:0000256" key="4">
    <source>
        <dbReference type="ARBA" id="ARBA00022478"/>
    </source>
</evidence>
<dbReference type="Proteomes" id="UP000031258">
    <property type="component" value="Unassembled WGS sequence"/>
</dbReference>
<evidence type="ECO:0000256" key="3">
    <source>
        <dbReference type="ARBA" id="ARBA00013725"/>
    </source>
</evidence>
<dbReference type="SUPFAM" id="SSF63562">
    <property type="entry name" value="RPB6/omega subunit-like"/>
    <property type="match status" value="1"/>
</dbReference>
<accession>A0A0C1QPL0</accession>
<dbReference type="GO" id="GO:0000428">
    <property type="term" value="C:DNA-directed RNA polymerase complex"/>
    <property type="evidence" value="ECO:0007669"/>
    <property type="project" value="UniProtKB-KW"/>
</dbReference>
<dbReference type="PANTHER" id="PTHR34476">
    <property type="entry name" value="DNA-DIRECTED RNA POLYMERASE SUBUNIT OMEGA"/>
    <property type="match status" value="1"/>
</dbReference>
<dbReference type="EC" id="2.7.7.6" evidence="2 11"/>
<dbReference type="SMART" id="SM01409">
    <property type="entry name" value="RNA_pol_Rpb6"/>
    <property type="match status" value="1"/>
</dbReference>
<dbReference type="InterPro" id="IPR003716">
    <property type="entry name" value="DNA-dir_RNA_pol_omega"/>
</dbReference>
<reference evidence="12 13" key="1">
    <citation type="submission" date="2014-11" db="EMBL/GenBank/DDBJ databases">
        <title>A Rickettsiales Symbiont of Amoebae With Ancient Features.</title>
        <authorList>
            <person name="Schulz F."/>
            <person name="Martijn J."/>
            <person name="Wascher F."/>
            <person name="Kostanjsek R."/>
            <person name="Ettema T.J."/>
            <person name="Horn M."/>
        </authorList>
    </citation>
    <scope>NUCLEOTIDE SEQUENCE [LARGE SCALE GENOMIC DNA]</scope>
    <source>
        <strain evidence="12 13">UWC36</strain>
    </source>
</reference>
<dbReference type="InterPro" id="IPR036161">
    <property type="entry name" value="RPB6/omega-like_sf"/>
</dbReference>
<comment type="function">
    <text evidence="11">Promotes RNA polymerase assembly. Latches the N- and C-terminal regions of the beta' subunit thereby facilitating its interaction with the beta and alpha subunits.</text>
</comment>
<evidence type="ECO:0000256" key="2">
    <source>
        <dbReference type="ARBA" id="ARBA00012418"/>
    </source>
</evidence>
<dbReference type="PANTHER" id="PTHR34476:SF1">
    <property type="entry name" value="DNA-DIRECTED RNA POLYMERASE SUBUNIT OMEGA"/>
    <property type="match status" value="1"/>
</dbReference>
<evidence type="ECO:0000256" key="5">
    <source>
        <dbReference type="ARBA" id="ARBA00022679"/>
    </source>
</evidence>
<evidence type="ECO:0000313" key="12">
    <source>
        <dbReference type="EMBL" id="KIE05933.1"/>
    </source>
</evidence>
<evidence type="ECO:0000313" key="13">
    <source>
        <dbReference type="Proteomes" id="UP000031258"/>
    </source>
</evidence>
<sequence length="122" mass="13938">MLRVIMARVTIEDCIERIKSRFELVVLAAQRAKEISSGARLLIERDNDKDAVVALREIASDAIDAETLRESVIKKYLTRSVVEEEDLPDSDDNLEIQQDMAKFTFQAKDVKGMSYEDEDLDE</sequence>
<dbReference type="GO" id="GO:0006351">
    <property type="term" value="P:DNA-templated transcription"/>
    <property type="evidence" value="ECO:0007669"/>
    <property type="project" value="UniProtKB-UniRule"/>
</dbReference>
<keyword evidence="13" id="KW-1185">Reference proteome</keyword>